<dbReference type="AlphaFoldDB" id="A0A2T7NT03"/>
<sequence length="335" mass="39115">MVEKTACKMKCGVVFWLRMMIIMTITQIHLCQSKATLEDYGYKGITIVIEPDVPEDEVLLKKLEESLTEASKVLFRATRRLAYFEEFIIVLPDTWTRKPHYGNADNYGNTQEKIVISSTKSEYGDAPYVKQPEGCGKPGLFMHLTPSYITNDTVSYKWGPRGQTIVHEWGHLRWGLFDEYSIKSEKTRKENGNIARCPQDAKSDEELIEISPGVFITKAVPVKNSSQMVSFMYTHYMRDRWTSEAKLLATELGLTGDKLVKFIAAELRGRRQEERERKKEEEERNRKFQLEEEEIKERKRERERKLQLEEKREKETSVGTKELRLEEEREKGNLG</sequence>
<evidence type="ECO:0000313" key="5">
    <source>
        <dbReference type="Proteomes" id="UP000245119"/>
    </source>
</evidence>
<evidence type="ECO:0000313" key="4">
    <source>
        <dbReference type="EMBL" id="PVD24283.1"/>
    </source>
</evidence>
<dbReference type="EMBL" id="PZQS01000009">
    <property type="protein sequence ID" value="PVD24283.1"/>
    <property type="molecule type" value="Genomic_DNA"/>
</dbReference>
<comment type="caution">
    <text evidence="4">The sequence shown here is derived from an EMBL/GenBank/DDBJ whole genome shotgun (WGS) entry which is preliminary data.</text>
</comment>
<organism evidence="4 5">
    <name type="scientific">Pomacea canaliculata</name>
    <name type="common">Golden apple snail</name>
    <dbReference type="NCBI Taxonomy" id="400727"/>
    <lineage>
        <taxon>Eukaryota</taxon>
        <taxon>Metazoa</taxon>
        <taxon>Spiralia</taxon>
        <taxon>Lophotrochozoa</taxon>
        <taxon>Mollusca</taxon>
        <taxon>Gastropoda</taxon>
        <taxon>Caenogastropoda</taxon>
        <taxon>Architaenioglossa</taxon>
        <taxon>Ampullarioidea</taxon>
        <taxon>Ampullariidae</taxon>
        <taxon>Pomacea</taxon>
    </lineage>
</organism>
<dbReference type="InterPro" id="IPR013642">
    <property type="entry name" value="CLCA_N"/>
</dbReference>
<dbReference type="STRING" id="400727.A0A2T7NT03"/>
<feature type="region of interest" description="Disordered" evidence="1">
    <location>
        <begin position="271"/>
        <end position="335"/>
    </location>
</feature>
<keyword evidence="2" id="KW-1133">Transmembrane helix</keyword>
<protein>
    <recommendedName>
        <fullName evidence="3">Calcium-activated chloride channel N-terminal domain-containing protein</fullName>
    </recommendedName>
</protein>
<dbReference type="OrthoDB" id="10021899at2759"/>
<name>A0A2T7NT03_POMCA</name>
<dbReference type="Proteomes" id="UP000245119">
    <property type="component" value="Linkage Group LG9"/>
</dbReference>
<reference evidence="4 5" key="1">
    <citation type="submission" date="2018-04" db="EMBL/GenBank/DDBJ databases">
        <title>The genome of golden apple snail Pomacea canaliculata provides insight into stress tolerance and invasive adaptation.</title>
        <authorList>
            <person name="Liu C."/>
            <person name="Liu B."/>
            <person name="Ren Y."/>
            <person name="Zhang Y."/>
            <person name="Wang H."/>
            <person name="Li S."/>
            <person name="Jiang F."/>
            <person name="Yin L."/>
            <person name="Zhang G."/>
            <person name="Qian W."/>
            <person name="Fan W."/>
        </authorList>
    </citation>
    <scope>NUCLEOTIDE SEQUENCE [LARGE SCALE GENOMIC DNA]</scope>
    <source>
        <strain evidence="4">SZHN2017</strain>
        <tissue evidence="4">Muscle</tissue>
    </source>
</reference>
<proteinExistence type="predicted"/>
<accession>A0A2T7NT03</accession>
<dbReference type="Pfam" id="PF08434">
    <property type="entry name" value="CLCA"/>
    <property type="match status" value="1"/>
</dbReference>
<evidence type="ECO:0000256" key="2">
    <source>
        <dbReference type="SAM" id="Phobius"/>
    </source>
</evidence>
<feature type="domain" description="Calcium-activated chloride channel N-terminal" evidence="3">
    <location>
        <begin position="36"/>
        <end position="228"/>
    </location>
</feature>
<keyword evidence="5" id="KW-1185">Reference proteome</keyword>
<feature type="transmembrane region" description="Helical" evidence="2">
    <location>
        <begin position="12"/>
        <end position="30"/>
    </location>
</feature>
<keyword evidence="2" id="KW-0472">Membrane</keyword>
<evidence type="ECO:0000259" key="3">
    <source>
        <dbReference type="Pfam" id="PF08434"/>
    </source>
</evidence>
<gene>
    <name evidence="4" type="ORF">C0Q70_14754</name>
</gene>
<evidence type="ECO:0000256" key="1">
    <source>
        <dbReference type="SAM" id="MobiDB-lite"/>
    </source>
</evidence>
<keyword evidence="2" id="KW-0812">Transmembrane</keyword>